<reference evidence="3 4" key="1">
    <citation type="submission" date="2020-08" db="EMBL/GenBank/DDBJ databases">
        <title>Genomic Encyclopedia of Type Strains, Phase IV (KMG-IV): sequencing the most valuable type-strain genomes for metagenomic binning, comparative biology and taxonomic classification.</title>
        <authorList>
            <person name="Goeker M."/>
        </authorList>
    </citation>
    <scope>NUCLEOTIDE SEQUENCE [LARGE SCALE GENOMIC DNA]</scope>
    <source>
        <strain evidence="3 4">DSM 2461</strain>
    </source>
</reference>
<comment type="caution">
    <text evidence="3">The sequence shown here is derived from an EMBL/GenBank/DDBJ whole genome shotgun (WGS) entry which is preliminary data.</text>
</comment>
<accession>A0A841RC82</accession>
<dbReference type="EC" id="6.3.1.20" evidence="3"/>
<protein>
    <submittedName>
        <fullName evidence="3">Lipoate-protein ligase A</fullName>
        <ecNumber evidence="3">6.3.1.20</ecNumber>
    </submittedName>
</protein>
<dbReference type="GO" id="GO:0016979">
    <property type="term" value="F:lipoate-protein ligase activity"/>
    <property type="evidence" value="ECO:0007669"/>
    <property type="project" value="UniProtKB-EC"/>
</dbReference>
<comment type="pathway">
    <text evidence="1">Protein modification; protein lipoylation via exogenous pathway; protein N(6)-(lipoyl)lysine from lipoate: step 2/2.</text>
</comment>
<dbReference type="PANTHER" id="PTHR12561:SF3">
    <property type="entry name" value="LIPOYLTRANSFERASE 1, MITOCHONDRIAL"/>
    <property type="match status" value="1"/>
</dbReference>
<keyword evidence="3" id="KW-0436">Ligase</keyword>
<dbReference type="InterPro" id="IPR004562">
    <property type="entry name" value="LipoylTrfase_LipoateP_Ligase"/>
</dbReference>
<evidence type="ECO:0000313" key="4">
    <source>
        <dbReference type="Proteomes" id="UP000587760"/>
    </source>
</evidence>
<dbReference type="NCBIfam" id="TIGR00545">
    <property type="entry name" value="lipoyltrans"/>
    <property type="match status" value="1"/>
</dbReference>
<gene>
    <name evidence="3" type="ORF">HNR50_001670</name>
</gene>
<dbReference type="Pfam" id="PF21948">
    <property type="entry name" value="LplA-B_cat"/>
    <property type="match status" value="1"/>
</dbReference>
<dbReference type="PANTHER" id="PTHR12561">
    <property type="entry name" value="LIPOATE-PROTEIN LIGASE"/>
    <property type="match status" value="1"/>
</dbReference>
<name>A0A841RC82_9SPIO</name>
<evidence type="ECO:0000313" key="3">
    <source>
        <dbReference type="EMBL" id="MBB6480012.1"/>
    </source>
</evidence>
<proteinExistence type="predicted"/>
<keyword evidence="4" id="KW-1185">Reference proteome</keyword>
<evidence type="ECO:0000256" key="1">
    <source>
        <dbReference type="ARBA" id="ARBA00005085"/>
    </source>
</evidence>
<feature type="domain" description="BPL/LPL catalytic" evidence="2">
    <location>
        <begin position="27"/>
        <end position="198"/>
    </location>
</feature>
<dbReference type="AlphaFoldDB" id="A0A841RC82"/>
<organism evidence="3 4">
    <name type="scientific">Spirochaeta isovalerica</name>
    <dbReference type="NCBI Taxonomy" id="150"/>
    <lineage>
        <taxon>Bacteria</taxon>
        <taxon>Pseudomonadati</taxon>
        <taxon>Spirochaetota</taxon>
        <taxon>Spirochaetia</taxon>
        <taxon>Spirochaetales</taxon>
        <taxon>Spirochaetaceae</taxon>
        <taxon>Spirochaeta</taxon>
    </lineage>
</organism>
<dbReference type="UniPathway" id="UPA00537">
    <property type="reaction ID" value="UER00595"/>
</dbReference>
<dbReference type="RefSeq" id="WP_184745761.1">
    <property type="nucleotide sequence ID" value="NZ_JACHGJ010000002.1"/>
</dbReference>
<dbReference type="GO" id="GO:0017118">
    <property type="term" value="F:lipoyltransferase activity"/>
    <property type="evidence" value="ECO:0007669"/>
    <property type="project" value="TreeGrafter"/>
</dbReference>
<dbReference type="Gene3D" id="3.30.390.50">
    <property type="entry name" value="CO dehydrogenase flavoprotein, C-terminal domain"/>
    <property type="match status" value="1"/>
</dbReference>
<dbReference type="InterPro" id="IPR045864">
    <property type="entry name" value="aa-tRNA-synth_II/BPL/LPL"/>
</dbReference>
<dbReference type="PROSITE" id="PS51733">
    <property type="entry name" value="BPL_LPL_CATALYTIC"/>
    <property type="match status" value="1"/>
</dbReference>
<dbReference type="GO" id="GO:0009249">
    <property type="term" value="P:protein lipoylation"/>
    <property type="evidence" value="ECO:0007669"/>
    <property type="project" value="InterPro"/>
</dbReference>
<dbReference type="EMBL" id="JACHGJ010000002">
    <property type="protein sequence ID" value="MBB6480012.1"/>
    <property type="molecule type" value="Genomic_DNA"/>
</dbReference>
<dbReference type="Proteomes" id="UP000587760">
    <property type="component" value="Unassembled WGS sequence"/>
</dbReference>
<dbReference type="SUPFAM" id="SSF55681">
    <property type="entry name" value="Class II aaRS and biotin synthetases"/>
    <property type="match status" value="1"/>
</dbReference>
<dbReference type="Gene3D" id="3.30.930.10">
    <property type="entry name" value="Bira Bifunctional Protein, Domain 2"/>
    <property type="match status" value="1"/>
</dbReference>
<evidence type="ECO:0000259" key="2">
    <source>
        <dbReference type="PROSITE" id="PS51733"/>
    </source>
</evidence>
<dbReference type="InterPro" id="IPR004143">
    <property type="entry name" value="BPL_LPL_catalytic"/>
</dbReference>
<dbReference type="GO" id="GO:0005737">
    <property type="term" value="C:cytoplasm"/>
    <property type="evidence" value="ECO:0007669"/>
    <property type="project" value="TreeGrafter"/>
</dbReference>
<sequence>MKVFFSEATDPFTNLSIEKWLLKREDLKNSDVLLFYRNAPSVILGRFQNPWLECDLRKMEADEVTLVRRESGGGTVYHDQGNMNFSFIENKDRLIKEEKTAIVVAALTSLGIEAAQGERNDIYIDGKKISGSAGRYTAKRALHHGTLLIETDLKNLNRYLLKKDYKSPSMNSRGTASIPSEVTNILYYNNQLVYREICESIIEKASASRNSQVEIVNLKLSDIENREEIKDIRATFSGWEWTFGKTPTFTFASPAAVPGNGSECLITVKQGLIEDISFRGETGRAEKEFIERYMGNRFDHSLLFLNPVRET</sequence>
<dbReference type="CDD" id="cd16443">
    <property type="entry name" value="LplA"/>
    <property type="match status" value="1"/>
</dbReference>